<dbReference type="InterPro" id="IPR036737">
    <property type="entry name" value="OmpA-like_sf"/>
</dbReference>
<reference evidence="3" key="1">
    <citation type="journal article" date="2021" name="PeerJ">
        <title>Extensive microbial diversity within the chicken gut microbiome revealed by metagenomics and culture.</title>
        <authorList>
            <person name="Gilroy R."/>
            <person name="Ravi A."/>
            <person name="Getino M."/>
            <person name="Pursley I."/>
            <person name="Horton D.L."/>
            <person name="Alikhan N.F."/>
            <person name="Baker D."/>
            <person name="Gharbi K."/>
            <person name="Hall N."/>
            <person name="Watson M."/>
            <person name="Adriaenssens E.M."/>
            <person name="Foster-Nyarko E."/>
            <person name="Jarju S."/>
            <person name="Secka A."/>
            <person name="Antonio M."/>
            <person name="Oren A."/>
            <person name="Chaudhuri R.R."/>
            <person name="La Ragione R."/>
            <person name="Hildebrand F."/>
            <person name="Pallen M.J."/>
        </authorList>
    </citation>
    <scope>NUCLEOTIDE SEQUENCE</scope>
    <source>
        <strain evidence="3">Gambia15-2214</strain>
    </source>
</reference>
<dbReference type="Pfam" id="PF00691">
    <property type="entry name" value="OmpA"/>
    <property type="match status" value="1"/>
</dbReference>
<dbReference type="GO" id="GO:0016020">
    <property type="term" value="C:membrane"/>
    <property type="evidence" value="ECO:0007669"/>
    <property type="project" value="UniProtKB-UniRule"/>
</dbReference>
<name>A0A9E2L1R5_9SPIR</name>
<comment type="caution">
    <text evidence="3">The sequence shown here is derived from an EMBL/GenBank/DDBJ whole genome shotgun (WGS) entry which is preliminary data.</text>
</comment>
<evidence type="ECO:0000256" key="1">
    <source>
        <dbReference type="PROSITE-ProRule" id="PRU00473"/>
    </source>
</evidence>
<organism evidence="3 4">
    <name type="scientific">Candidatus Treponema excrementipullorum</name>
    <dbReference type="NCBI Taxonomy" id="2838768"/>
    <lineage>
        <taxon>Bacteria</taxon>
        <taxon>Pseudomonadati</taxon>
        <taxon>Spirochaetota</taxon>
        <taxon>Spirochaetia</taxon>
        <taxon>Spirochaetales</taxon>
        <taxon>Treponemataceae</taxon>
        <taxon>Treponema</taxon>
    </lineage>
</organism>
<evidence type="ECO:0000259" key="2">
    <source>
        <dbReference type="PROSITE" id="PS51123"/>
    </source>
</evidence>
<dbReference type="PANTHER" id="PTHR30329">
    <property type="entry name" value="STATOR ELEMENT OF FLAGELLAR MOTOR COMPLEX"/>
    <property type="match status" value="1"/>
</dbReference>
<accession>A0A9E2L1R5</accession>
<feature type="non-terminal residue" evidence="3">
    <location>
        <position position="1"/>
    </location>
</feature>
<dbReference type="EMBL" id="JAHLFV010000071">
    <property type="protein sequence ID" value="MBU3849546.1"/>
    <property type="molecule type" value="Genomic_DNA"/>
</dbReference>
<dbReference type="InterPro" id="IPR050330">
    <property type="entry name" value="Bact_OuterMem_StrucFunc"/>
</dbReference>
<proteinExistence type="predicted"/>
<evidence type="ECO:0000313" key="3">
    <source>
        <dbReference type="EMBL" id="MBU3849546.1"/>
    </source>
</evidence>
<evidence type="ECO:0000313" key="4">
    <source>
        <dbReference type="Proteomes" id="UP000823914"/>
    </source>
</evidence>
<dbReference type="SUPFAM" id="SSF103088">
    <property type="entry name" value="OmpA-like"/>
    <property type="match status" value="1"/>
</dbReference>
<reference evidence="3" key="2">
    <citation type="submission" date="2021-04" db="EMBL/GenBank/DDBJ databases">
        <authorList>
            <person name="Gilroy R."/>
        </authorList>
    </citation>
    <scope>NUCLEOTIDE SEQUENCE</scope>
    <source>
        <strain evidence="3">Gambia15-2214</strain>
    </source>
</reference>
<dbReference type="PANTHER" id="PTHR30329:SF21">
    <property type="entry name" value="LIPOPROTEIN YIAD-RELATED"/>
    <property type="match status" value="1"/>
</dbReference>
<dbReference type="PROSITE" id="PS51123">
    <property type="entry name" value="OMPA_2"/>
    <property type="match status" value="1"/>
</dbReference>
<dbReference type="CDD" id="cd07185">
    <property type="entry name" value="OmpA_C-like"/>
    <property type="match status" value="1"/>
</dbReference>
<sequence>NISNTEAEETSTANGNIPLVPLSEARAEAVKEMLVEFGVAGNRLSTVGMGGRQPVVPWEDKDNWWKNRRVEFILNKN</sequence>
<dbReference type="AlphaFoldDB" id="A0A9E2L1R5"/>
<dbReference type="Gene3D" id="3.30.1330.60">
    <property type="entry name" value="OmpA-like domain"/>
    <property type="match status" value="1"/>
</dbReference>
<gene>
    <name evidence="3" type="ORF">IAA16_03150</name>
</gene>
<dbReference type="Proteomes" id="UP000823914">
    <property type="component" value="Unassembled WGS sequence"/>
</dbReference>
<keyword evidence="1" id="KW-0472">Membrane</keyword>
<feature type="domain" description="OmpA-like" evidence="2">
    <location>
        <begin position="1"/>
        <end position="77"/>
    </location>
</feature>
<protein>
    <submittedName>
        <fullName evidence="3">OmpA family protein</fullName>
    </submittedName>
</protein>
<dbReference type="InterPro" id="IPR006665">
    <property type="entry name" value="OmpA-like"/>
</dbReference>